<feature type="compositionally biased region" description="Pro residues" evidence="7">
    <location>
        <begin position="197"/>
        <end position="211"/>
    </location>
</feature>
<evidence type="ECO:0000256" key="2">
    <source>
        <dbReference type="ARBA" id="ARBA00022771"/>
    </source>
</evidence>
<dbReference type="PROSITE" id="PS00344">
    <property type="entry name" value="GATA_ZN_FINGER_1"/>
    <property type="match status" value="1"/>
</dbReference>
<feature type="region of interest" description="Disordered" evidence="7">
    <location>
        <begin position="1"/>
        <end position="304"/>
    </location>
</feature>
<dbReference type="InterPro" id="IPR013088">
    <property type="entry name" value="Znf_NHR/GATA"/>
</dbReference>
<dbReference type="RefSeq" id="XP_069228678.1">
    <property type="nucleotide sequence ID" value="XM_069374629.1"/>
</dbReference>
<feature type="compositionally biased region" description="Pro residues" evidence="7">
    <location>
        <begin position="252"/>
        <end position="263"/>
    </location>
</feature>
<dbReference type="Gene3D" id="3.30.50.10">
    <property type="entry name" value="Erythroid Transcription Factor GATA-1, subunit A"/>
    <property type="match status" value="1"/>
</dbReference>
<evidence type="ECO:0000256" key="7">
    <source>
        <dbReference type="SAM" id="MobiDB-lite"/>
    </source>
</evidence>
<dbReference type="SUPFAM" id="SSF57716">
    <property type="entry name" value="Glucocorticoid receptor-like (DNA-binding domain)"/>
    <property type="match status" value="1"/>
</dbReference>
<dbReference type="GO" id="GO:0043565">
    <property type="term" value="F:sequence-specific DNA binding"/>
    <property type="evidence" value="ECO:0007669"/>
    <property type="project" value="InterPro"/>
</dbReference>
<feature type="region of interest" description="Disordered" evidence="7">
    <location>
        <begin position="474"/>
        <end position="495"/>
    </location>
</feature>
<organism evidence="9 10">
    <name type="scientific">Cladosporium halotolerans</name>
    <dbReference type="NCBI Taxonomy" id="1052096"/>
    <lineage>
        <taxon>Eukaryota</taxon>
        <taxon>Fungi</taxon>
        <taxon>Dikarya</taxon>
        <taxon>Ascomycota</taxon>
        <taxon>Pezizomycotina</taxon>
        <taxon>Dothideomycetes</taxon>
        <taxon>Dothideomycetidae</taxon>
        <taxon>Cladosporiales</taxon>
        <taxon>Cladosporiaceae</taxon>
        <taxon>Cladosporium</taxon>
    </lineage>
</organism>
<proteinExistence type="predicted"/>
<dbReference type="PROSITE" id="PS50114">
    <property type="entry name" value="GATA_ZN_FINGER_2"/>
    <property type="match status" value="1"/>
</dbReference>
<keyword evidence="3" id="KW-0862">Zinc</keyword>
<keyword evidence="1" id="KW-0479">Metal-binding</keyword>
<dbReference type="AlphaFoldDB" id="A0AB34KNC2"/>
<keyword evidence="2 6" id="KW-0863">Zinc-finger</keyword>
<feature type="compositionally biased region" description="Polar residues" evidence="7">
    <location>
        <begin position="212"/>
        <end position="227"/>
    </location>
</feature>
<reference evidence="9 10" key="1">
    <citation type="journal article" date="2020" name="Microbiol. Resour. Announc.">
        <title>Draft Genome Sequence of a Cladosporium Species Isolated from the Mesophotic Ascidian Didemnum maculosum.</title>
        <authorList>
            <person name="Gioti A."/>
            <person name="Siaperas R."/>
            <person name="Nikolaivits E."/>
            <person name="Le Goff G."/>
            <person name="Ouazzani J."/>
            <person name="Kotoulas G."/>
            <person name="Topakas E."/>
        </authorList>
    </citation>
    <scope>NUCLEOTIDE SEQUENCE [LARGE SCALE GENOMIC DNA]</scope>
    <source>
        <strain evidence="9 10">TM138-S3</strain>
    </source>
</reference>
<feature type="compositionally biased region" description="Basic and acidic residues" evidence="7">
    <location>
        <begin position="16"/>
        <end position="29"/>
    </location>
</feature>
<evidence type="ECO:0000256" key="3">
    <source>
        <dbReference type="ARBA" id="ARBA00022833"/>
    </source>
</evidence>
<dbReference type="PANTHER" id="PTHR47172">
    <property type="entry name" value="OS01G0976800 PROTEIN"/>
    <property type="match status" value="1"/>
</dbReference>
<feature type="domain" description="GATA-type" evidence="8">
    <location>
        <begin position="437"/>
        <end position="467"/>
    </location>
</feature>
<dbReference type="GO" id="GO:0008270">
    <property type="term" value="F:zinc ion binding"/>
    <property type="evidence" value="ECO:0007669"/>
    <property type="project" value="UniProtKB-KW"/>
</dbReference>
<feature type="compositionally biased region" description="Basic and acidic residues" evidence="7">
    <location>
        <begin position="85"/>
        <end position="100"/>
    </location>
</feature>
<evidence type="ECO:0000313" key="10">
    <source>
        <dbReference type="Proteomes" id="UP000803884"/>
    </source>
</evidence>
<dbReference type="PANTHER" id="PTHR47172:SF24">
    <property type="entry name" value="GATA ZINC FINGER DOMAIN-CONTAINING PROTEIN 14-RELATED"/>
    <property type="match status" value="1"/>
</dbReference>
<protein>
    <recommendedName>
        <fullName evidence="8">GATA-type domain-containing protein</fullName>
    </recommendedName>
</protein>
<evidence type="ECO:0000256" key="6">
    <source>
        <dbReference type="PROSITE-ProRule" id="PRU00094"/>
    </source>
</evidence>
<evidence type="ECO:0000256" key="4">
    <source>
        <dbReference type="ARBA" id="ARBA00023015"/>
    </source>
</evidence>
<dbReference type="Proteomes" id="UP000803884">
    <property type="component" value="Unassembled WGS sequence"/>
</dbReference>
<evidence type="ECO:0000313" key="9">
    <source>
        <dbReference type="EMBL" id="KAL1585572.1"/>
    </source>
</evidence>
<dbReference type="SMART" id="SM00401">
    <property type="entry name" value="ZnF_GATA"/>
    <property type="match status" value="1"/>
</dbReference>
<dbReference type="CDD" id="cd00202">
    <property type="entry name" value="ZnF_GATA"/>
    <property type="match status" value="1"/>
</dbReference>
<sequence>MDAASRRPQLPPVGFLDHDRNRKEEDAYQDRNIGAPQALPPPAPLQSPAHQYPTGPPPPYSHPAPTSQYFPNTNPSTPAGMRTPPESRRTSGGDEKEAVKHTVRQSLPSISEALGDNQPAYHSSLPPQTTPSAHPAPPPRPALASSPSPRSHRMEPPQLPPEHNAAPTSHYAQYRRDTPQHSYPPVETSKPVYADARPPPHVQTTRSPPPQASQHRNSYPPTAPQRSPSHEYPPQHPTGAMGPPSFPYGYQPYPPRYAQPAPPQGSGATPVYQPSLSNGAPSSATAGWKSESSRYGGEERTYGDSVKRQLDMYDLEGALNDISQSSSFMIDFARRYGDRLHQTARSGPTPSTLPGIVEVEDMMAKSRMQLESLSKIREVVMAQQVAYEQQAAEQRQQQKVYAEHAMPGGSHDMDESKVGFAGSDAKKRRGRAAPPGRCHSCNRAETPEWRRGPDGARTLCNACGLHYAKLTRKQNNANKNAAANNSNLRPKENMS</sequence>
<keyword evidence="5" id="KW-0804">Transcription</keyword>
<evidence type="ECO:0000256" key="5">
    <source>
        <dbReference type="ARBA" id="ARBA00023163"/>
    </source>
</evidence>
<accession>A0AB34KNC2</accession>
<dbReference type="GO" id="GO:0006355">
    <property type="term" value="P:regulation of DNA-templated transcription"/>
    <property type="evidence" value="ECO:0007669"/>
    <property type="project" value="InterPro"/>
</dbReference>
<name>A0AB34KNC2_9PEZI</name>
<keyword evidence="10" id="KW-1185">Reference proteome</keyword>
<feature type="compositionally biased region" description="Polar residues" evidence="7">
    <location>
        <begin position="272"/>
        <end position="285"/>
    </location>
</feature>
<dbReference type="InterPro" id="IPR000679">
    <property type="entry name" value="Znf_GATA"/>
</dbReference>
<evidence type="ECO:0000259" key="8">
    <source>
        <dbReference type="PROSITE" id="PS50114"/>
    </source>
</evidence>
<evidence type="ECO:0000256" key="1">
    <source>
        <dbReference type="ARBA" id="ARBA00022723"/>
    </source>
</evidence>
<feature type="compositionally biased region" description="Low complexity" evidence="7">
    <location>
        <begin position="475"/>
        <end position="487"/>
    </location>
</feature>
<dbReference type="Pfam" id="PF00320">
    <property type="entry name" value="GATA"/>
    <property type="match status" value="1"/>
</dbReference>
<keyword evidence="4" id="KW-0805">Transcription regulation</keyword>
<dbReference type="EMBL" id="JAAQHG020000018">
    <property type="protein sequence ID" value="KAL1585572.1"/>
    <property type="molecule type" value="Genomic_DNA"/>
</dbReference>
<comment type="caution">
    <text evidence="9">The sequence shown here is derived from an EMBL/GenBank/DDBJ whole genome shotgun (WGS) entry which is preliminary data.</text>
</comment>
<dbReference type="GeneID" id="96007467"/>
<gene>
    <name evidence="9" type="ORF">WHR41_06024</name>
</gene>